<evidence type="ECO:0000256" key="7">
    <source>
        <dbReference type="ARBA" id="ARBA00023239"/>
    </source>
</evidence>
<name>A0A2T2YGB4_9BACT</name>
<evidence type="ECO:0000256" key="3">
    <source>
        <dbReference type="ARBA" id="ARBA00008273"/>
    </source>
</evidence>
<dbReference type="PRINTS" id="PR00149">
    <property type="entry name" value="FUMRATELYASE"/>
</dbReference>
<dbReference type="Gene3D" id="1.10.40.30">
    <property type="entry name" value="Fumarase/aspartase (C-terminal domain)"/>
    <property type="match status" value="1"/>
</dbReference>
<reference evidence="16 17" key="1">
    <citation type="submission" date="2018-03" db="EMBL/GenBank/DDBJ databases">
        <title>Adhaeribacter sp. HMF7605 Genome sequencing and assembly.</title>
        <authorList>
            <person name="Kang H."/>
            <person name="Kang J."/>
            <person name="Cha I."/>
            <person name="Kim H."/>
            <person name="Joh K."/>
        </authorList>
    </citation>
    <scope>NUCLEOTIDE SEQUENCE [LARGE SCALE GENOMIC DNA]</scope>
    <source>
        <strain evidence="16 17">HMF7605</strain>
    </source>
</reference>
<organism evidence="16 17">
    <name type="scientific">Adhaeribacter arboris</name>
    <dbReference type="NCBI Taxonomy" id="2072846"/>
    <lineage>
        <taxon>Bacteria</taxon>
        <taxon>Pseudomonadati</taxon>
        <taxon>Bacteroidota</taxon>
        <taxon>Cytophagia</taxon>
        <taxon>Cytophagales</taxon>
        <taxon>Hymenobacteraceae</taxon>
        <taxon>Adhaeribacter</taxon>
    </lineage>
</organism>
<dbReference type="AlphaFoldDB" id="A0A2T2YGB4"/>
<dbReference type="GO" id="GO:0004018">
    <property type="term" value="F:N6-(1,2-dicarboxyethyl)AMP AMP-lyase (fumarate-forming) activity"/>
    <property type="evidence" value="ECO:0007669"/>
    <property type="project" value="UniProtKB-UniRule"/>
</dbReference>
<evidence type="ECO:0000256" key="1">
    <source>
        <dbReference type="ARBA" id="ARBA00004706"/>
    </source>
</evidence>
<evidence type="ECO:0000256" key="10">
    <source>
        <dbReference type="ARBA" id="ARBA00030717"/>
    </source>
</evidence>
<dbReference type="Gene3D" id="1.10.275.10">
    <property type="entry name" value="Fumarase/aspartase (N-terminal domain)"/>
    <property type="match status" value="1"/>
</dbReference>
<comment type="catalytic activity">
    <reaction evidence="11">
        <text>N(6)-(1,2-dicarboxyethyl)-AMP = fumarate + AMP</text>
        <dbReference type="Rhea" id="RHEA:16853"/>
        <dbReference type="ChEBI" id="CHEBI:29806"/>
        <dbReference type="ChEBI" id="CHEBI:57567"/>
        <dbReference type="ChEBI" id="CHEBI:456215"/>
        <dbReference type="EC" id="4.3.2.2"/>
    </reaction>
    <physiologicalReaction direction="left-to-right" evidence="11">
        <dbReference type="Rhea" id="RHEA:16854"/>
    </physiologicalReaction>
</comment>
<keyword evidence="17" id="KW-1185">Reference proteome</keyword>
<dbReference type="OrthoDB" id="9768878at2"/>
<dbReference type="InterPro" id="IPR022761">
    <property type="entry name" value="Fumarate_lyase_N"/>
</dbReference>
<keyword evidence="7 13" id="KW-0456">Lyase</keyword>
<dbReference type="InterPro" id="IPR008948">
    <property type="entry name" value="L-Aspartase-like"/>
</dbReference>
<evidence type="ECO:0000256" key="12">
    <source>
        <dbReference type="NCBIfam" id="TIGR00928"/>
    </source>
</evidence>
<evidence type="ECO:0000313" key="17">
    <source>
        <dbReference type="Proteomes" id="UP000240357"/>
    </source>
</evidence>
<dbReference type="PANTHER" id="PTHR43411">
    <property type="entry name" value="ADENYLOSUCCINATE LYASE"/>
    <property type="match status" value="1"/>
</dbReference>
<gene>
    <name evidence="16" type="ORF">AHMF7605_14085</name>
</gene>
<dbReference type="CDD" id="cd01598">
    <property type="entry name" value="PurB"/>
    <property type="match status" value="1"/>
</dbReference>
<comment type="caution">
    <text evidence="16">The sequence shown here is derived from an EMBL/GenBank/DDBJ whole genome shotgun (WGS) entry which is preliminary data.</text>
</comment>
<feature type="domain" description="Fumarate lyase N-terminal" evidence="14">
    <location>
        <begin position="20"/>
        <end position="311"/>
    </location>
</feature>
<protein>
    <recommendedName>
        <fullName evidence="5 12">Adenylosuccinate lyase</fullName>
        <shortName evidence="13">ASL</shortName>
        <ecNumber evidence="4 12">4.3.2.2</ecNumber>
    </recommendedName>
    <alternativeName>
        <fullName evidence="10 13">Adenylosuccinase</fullName>
    </alternativeName>
</protein>
<evidence type="ECO:0000256" key="5">
    <source>
        <dbReference type="ARBA" id="ARBA00017058"/>
    </source>
</evidence>
<dbReference type="EMBL" id="PYFT01000001">
    <property type="protein sequence ID" value="PSR54557.1"/>
    <property type="molecule type" value="Genomic_DNA"/>
</dbReference>
<dbReference type="InterPro" id="IPR004769">
    <property type="entry name" value="Pur_lyase"/>
</dbReference>
<dbReference type="Pfam" id="PF08328">
    <property type="entry name" value="ASL_C"/>
    <property type="match status" value="1"/>
</dbReference>
<evidence type="ECO:0000256" key="11">
    <source>
        <dbReference type="ARBA" id="ARBA00049115"/>
    </source>
</evidence>
<comment type="pathway">
    <text evidence="1 13">Purine metabolism; IMP biosynthesis via de novo pathway; 5-amino-1-(5-phospho-D-ribosyl)imidazole-4-carboxamide from 5-amino-1-(5-phospho-D-ribosyl)imidazole-4-carboxylate: step 2/2.</text>
</comment>
<evidence type="ECO:0000256" key="6">
    <source>
        <dbReference type="ARBA" id="ARBA00022755"/>
    </source>
</evidence>
<feature type="domain" description="Adenylosuccinate lyase PurB C-terminal" evidence="15">
    <location>
        <begin position="330"/>
        <end position="445"/>
    </location>
</feature>
<dbReference type="Proteomes" id="UP000240357">
    <property type="component" value="Unassembled WGS sequence"/>
</dbReference>
<dbReference type="GO" id="GO:0006189">
    <property type="term" value="P:'de novo' IMP biosynthetic process"/>
    <property type="evidence" value="ECO:0007669"/>
    <property type="project" value="UniProtKB-UniPathway"/>
</dbReference>
<dbReference type="PROSITE" id="PS00163">
    <property type="entry name" value="FUMARATE_LYASES"/>
    <property type="match status" value="1"/>
</dbReference>
<evidence type="ECO:0000259" key="15">
    <source>
        <dbReference type="Pfam" id="PF08328"/>
    </source>
</evidence>
<evidence type="ECO:0000256" key="4">
    <source>
        <dbReference type="ARBA" id="ARBA00012339"/>
    </source>
</evidence>
<dbReference type="Gene3D" id="1.20.200.10">
    <property type="entry name" value="Fumarase/aspartase (Central domain)"/>
    <property type="match status" value="1"/>
</dbReference>
<evidence type="ECO:0000256" key="8">
    <source>
        <dbReference type="ARBA" id="ARBA00024477"/>
    </source>
</evidence>
<dbReference type="GO" id="GO:0044208">
    <property type="term" value="P:'de novo' AMP biosynthetic process"/>
    <property type="evidence" value="ECO:0007669"/>
    <property type="project" value="UniProtKB-UniPathway"/>
</dbReference>
<dbReference type="FunFam" id="1.20.200.10:FF:000004">
    <property type="entry name" value="Adenylosuccinate lyase"/>
    <property type="match status" value="1"/>
</dbReference>
<dbReference type="NCBIfam" id="NF006764">
    <property type="entry name" value="PRK09285.1"/>
    <property type="match status" value="1"/>
</dbReference>
<evidence type="ECO:0000256" key="13">
    <source>
        <dbReference type="RuleBase" id="RU361172"/>
    </source>
</evidence>
<dbReference type="Pfam" id="PF00206">
    <property type="entry name" value="Lyase_1"/>
    <property type="match status" value="1"/>
</dbReference>
<dbReference type="SUPFAM" id="SSF48557">
    <property type="entry name" value="L-aspartase-like"/>
    <property type="match status" value="1"/>
</dbReference>
<evidence type="ECO:0000259" key="14">
    <source>
        <dbReference type="Pfam" id="PF00206"/>
    </source>
</evidence>
<dbReference type="InterPro" id="IPR013539">
    <property type="entry name" value="PurB_C"/>
</dbReference>
<evidence type="ECO:0000256" key="2">
    <source>
        <dbReference type="ARBA" id="ARBA00004734"/>
    </source>
</evidence>
<evidence type="ECO:0000256" key="9">
    <source>
        <dbReference type="ARBA" id="ARBA00025012"/>
    </source>
</evidence>
<sequence>MKLQSLTALSPIDGRYRRQTAELAPFFSEFGLIKYRVQIEIEYFIALCELPLPQLSAVNNQVFTGLRQVYQNFSVEDAAAIKEIEKTTNHDVKAVEYFIKNHFDQLGLGNYKEFIHFGLTSQDINNTAIPLSLKEAAETHLLPALNQIVEALQQMADTWKNVSLLARTHGQPASPTRLGKEIQVFAERLQVQLAQLKSIPYSAKFGGATGNFNAHFVAYPQIDWLTFANTFVNETLGLSRSQYTTQIEHYDNLAAFFDAVKRLSTILIDFSRDVWQYISVGYFKQKIKVGEVGSSAMPHKVNPIDFENAEGNFGIANALLEFLAAKLPISRLQRDLTDSTVLRNLGVPLAHTIIALKSLQKGIGKLELNELALQQDLEENWAVVAEGIQTILRREGYPQPYEALKALTRVKEKITAQTISCFIDTLEVNEAVKTELKAITPFNYTGILF</sequence>
<dbReference type="GO" id="GO:0070626">
    <property type="term" value="F:(S)-2-(5-amino-1-(5-phospho-D-ribosyl)imidazole-4-carboxamido) succinate lyase (fumarate-forming) activity"/>
    <property type="evidence" value="ECO:0007669"/>
    <property type="project" value="RHEA"/>
</dbReference>
<accession>A0A2T2YGB4</accession>
<proteinExistence type="inferred from homology"/>
<dbReference type="RefSeq" id="WP_106930328.1">
    <property type="nucleotide sequence ID" value="NZ_PYFT01000001.1"/>
</dbReference>
<comment type="catalytic activity">
    <reaction evidence="8">
        <text>(2S)-2-[5-amino-1-(5-phospho-beta-D-ribosyl)imidazole-4-carboxamido]succinate = 5-amino-1-(5-phospho-beta-D-ribosyl)imidazole-4-carboxamide + fumarate</text>
        <dbReference type="Rhea" id="RHEA:23920"/>
        <dbReference type="ChEBI" id="CHEBI:29806"/>
        <dbReference type="ChEBI" id="CHEBI:58443"/>
        <dbReference type="ChEBI" id="CHEBI:58475"/>
        <dbReference type="EC" id="4.3.2.2"/>
    </reaction>
    <physiologicalReaction direction="left-to-right" evidence="8">
        <dbReference type="Rhea" id="RHEA:23921"/>
    </physiologicalReaction>
</comment>
<comment type="function">
    <text evidence="9">Catalyzes two reactions in de novo purine nucleotide biosynthesis. Catalyzes the breakdown of 5-aminoimidazole- (N-succinylocarboxamide) ribotide (SAICAR or 2-[5-amino-1-(5-phospho-beta-D-ribosyl)imidazole-4-carboxamido]succinate) to 5-aminoimidazole-4-carboxamide ribotide (AICAR or 5-amino-1-(5-phospho-beta-D-ribosyl)imidazole-4-carboxamide) and fumarate, and of adenylosuccinate (ADS or N(6)-(1,2-dicarboxyethyl)-AMP) to adenosine monophosphate (AMP) and fumarate.</text>
</comment>
<dbReference type="InterPro" id="IPR000362">
    <property type="entry name" value="Fumarate_lyase_fam"/>
</dbReference>
<dbReference type="InterPro" id="IPR047136">
    <property type="entry name" value="PurB_bact"/>
</dbReference>
<dbReference type="PANTHER" id="PTHR43411:SF1">
    <property type="entry name" value="ADENYLOSUCCINATE LYASE"/>
    <property type="match status" value="1"/>
</dbReference>
<comment type="similarity">
    <text evidence="3 13">Belongs to the lyase 1 family. Adenylosuccinate lyase subfamily.</text>
</comment>
<dbReference type="InterPro" id="IPR024083">
    <property type="entry name" value="Fumarase/histidase_N"/>
</dbReference>
<comment type="pathway">
    <text evidence="2 13">Purine metabolism; AMP biosynthesis via de novo pathway; AMP from IMP: step 2/2.</text>
</comment>
<dbReference type="EC" id="4.3.2.2" evidence="4 12"/>
<evidence type="ECO:0000313" key="16">
    <source>
        <dbReference type="EMBL" id="PSR54557.1"/>
    </source>
</evidence>
<dbReference type="UniPathway" id="UPA00074">
    <property type="reaction ID" value="UER00132"/>
</dbReference>
<keyword evidence="6 13" id="KW-0658">Purine biosynthesis</keyword>
<dbReference type="InterPro" id="IPR020557">
    <property type="entry name" value="Fumarate_lyase_CS"/>
</dbReference>
<dbReference type="NCBIfam" id="TIGR00928">
    <property type="entry name" value="purB"/>
    <property type="match status" value="1"/>
</dbReference>
<dbReference type="UniPathway" id="UPA00075">
    <property type="reaction ID" value="UER00336"/>
</dbReference>